<feature type="transmembrane region" description="Helical" evidence="8">
    <location>
        <begin position="306"/>
        <end position="326"/>
    </location>
</feature>
<dbReference type="PRINTS" id="PR01434">
    <property type="entry name" value="NADHDHGNASE5"/>
</dbReference>
<reference evidence="10" key="1">
    <citation type="submission" date="2019-05" db="EMBL/GenBank/DDBJ databases">
        <authorList>
            <consortium name="Pathogen Informatics"/>
        </authorList>
    </citation>
    <scope>NUCLEOTIDE SEQUENCE [LARGE SCALE GENOMIC DNA]</scope>
    <source>
        <strain evidence="10">NCTC12965</strain>
    </source>
</reference>
<evidence type="ECO:0000259" key="9">
    <source>
        <dbReference type="Pfam" id="PF00361"/>
    </source>
</evidence>
<evidence type="ECO:0000256" key="4">
    <source>
        <dbReference type="ARBA" id="ARBA00022989"/>
    </source>
</evidence>
<evidence type="ECO:0000256" key="3">
    <source>
        <dbReference type="ARBA" id="ARBA00022692"/>
    </source>
</evidence>
<evidence type="ECO:0000256" key="7">
    <source>
        <dbReference type="RuleBase" id="RU000320"/>
    </source>
</evidence>
<feature type="transmembrane region" description="Helical" evidence="8">
    <location>
        <begin position="165"/>
        <end position="185"/>
    </location>
</feature>
<keyword evidence="2" id="KW-1003">Cell membrane</keyword>
<keyword evidence="6 8" id="KW-0472">Membrane</keyword>
<organism evidence="10">
    <name type="scientific">Serratia fonticola</name>
    <dbReference type="NCBI Taxonomy" id="47917"/>
    <lineage>
        <taxon>Bacteria</taxon>
        <taxon>Pseudomonadati</taxon>
        <taxon>Pseudomonadota</taxon>
        <taxon>Gammaproteobacteria</taxon>
        <taxon>Enterobacterales</taxon>
        <taxon>Yersiniaceae</taxon>
        <taxon>Serratia</taxon>
    </lineage>
</organism>
<feature type="transmembrane region" description="Helical" evidence="8">
    <location>
        <begin position="110"/>
        <end position="128"/>
    </location>
</feature>
<evidence type="ECO:0000313" key="10">
    <source>
        <dbReference type="EMBL" id="VTR16227.1"/>
    </source>
</evidence>
<evidence type="ECO:0000256" key="1">
    <source>
        <dbReference type="ARBA" id="ARBA00004651"/>
    </source>
</evidence>
<keyword evidence="4 8" id="KW-1133">Transmembrane helix</keyword>
<evidence type="ECO:0000256" key="2">
    <source>
        <dbReference type="ARBA" id="ARBA00022475"/>
    </source>
</evidence>
<dbReference type="EMBL" id="CABEEZ010000013">
    <property type="protein sequence ID" value="VTR16227.1"/>
    <property type="molecule type" value="Genomic_DNA"/>
</dbReference>
<feature type="transmembrane region" description="Helical" evidence="8">
    <location>
        <begin position="6"/>
        <end position="25"/>
    </location>
</feature>
<dbReference type="EC" id="1.-.-.-" evidence="10"/>
<keyword evidence="5 10" id="KW-0560">Oxidoreductase</keyword>
<sequence>MDSLTLLLWALVIYVAGGVLSLLLFRRERLAILLAGISAMIGGLLGLCSAVPVLLSGQTLTFSTPGLFSFAAFVVRMDSLAAFMLVVISLLVTVCALYSIAYVQEYRGKGAASMGFFMNLFIASMVGLVVMDNAFYFIILFEMMSLASWFLVIADQDDESISAGLLYFFIAHAGSVLIMIAFFLMWRQSGSLDFDSFRSLSLSPWMASVVFLLSFFGFGAKAGMLPLHSWLPRAHPAAPSHASALMSGVMVKIGIFGIIKVGIDLLGATEMWWGIVVLAFGAVSAVLGVLYALAEHDIKRLLAWHTVENIGIILMGVGVAMVGMASGHP</sequence>
<feature type="transmembrane region" description="Helical" evidence="8">
    <location>
        <begin position="32"/>
        <end position="55"/>
    </location>
</feature>
<feature type="transmembrane region" description="Helical" evidence="8">
    <location>
        <begin position="205"/>
        <end position="225"/>
    </location>
</feature>
<feature type="transmembrane region" description="Helical" evidence="8">
    <location>
        <begin position="271"/>
        <end position="294"/>
    </location>
</feature>
<dbReference type="InterPro" id="IPR001750">
    <property type="entry name" value="ND/Mrp_TM"/>
</dbReference>
<evidence type="ECO:0000256" key="8">
    <source>
        <dbReference type="SAM" id="Phobius"/>
    </source>
</evidence>
<feature type="domain" description="NADH:quinone oxidoreductase/Mrp antiporter transmembrane" evidence="9">
    <location>
        <begin position="135"/>
        <end position="322"/>
    </location>
</feature>
<feature type="transmembrane region" description="Helical" evidence="8">
    <location>
        <begin position="80"/>
        <end position="103"/>
    </location>
</feature>
<dbReference type="AlphaFoldDB" id="A0A4U9TCL9"/>
<dbReference type="Pfam" id="PF00361">
    <property type="entry name" value="Proton_antipo_M"/>
    <property type="match status" value="1"/>
</dbReference>
<accession>A0A4U9TCL9</accession>
<protein>
    <submittedName>
        <fullName evidence="10">Hydrogenase-4 component B</fullName>
        <ecNumber evidence="10">1.-.-.-</ecNumber>
    </submittedName>
</protein>
<name>A0A4U9TCL9_SERFO</name>
<feature type="transmembrane region" description="Helical" evidence="8">
    <location>
        <begin position="237"/>
        <end position="259"/>
    </location>
</feature>
<gene>
    <name evidence="10" type="primary">hyfB_3</name>
    <name evidence="10" type="ORF">NCTC12965_00191</name>
</gene>
<evidence type="ECO:0000256" key="6">
    <source>
        <dbReference type="ARBA" id="ARBA00023136"/>
    </source>
</evidence>
<feature type="transmembrane region" description="Helical" evidence="8">
    <location>
        <begin position="134"/>
        <end position="153"/>
    </location>
</feature>
<evidence type="ECO:0000256" key="5">
    <source>
        <dbReference type="ARBA" id="ARBA00023002"/>
    </source>
</evidence>
<dbReference type="PANTHER" id="PTHR42682:SF3">
    <property type="entry name" value="FORMATE HYDROGENLYASE SUBUNIT 3-RELATED"/>
    <property type="match status" value="1"/>
</dbReference>
<dbReference type="GO" id="GO:0005886">
    <property type="term" value="C:plasma membrane"/>
    <property type="evidence" value="ECO:0007669"/>
    <property type="project" value="UniProtKB-SubCell"/>
</dbReference>
<comment type="subcellular location">
    <subcellularLocation>
        <location evidence="1">Cell membrane</location>
        <topology evidence="1">Multi-pass membrane protein</topology>
    </subcellularLocation>
    <subcellularLocation>
        <location evidence="7">Membrane</location>
        <topology evidence="7">Multi-pass membrane protein</topology>
    </subcellularLocation>
</comment>
<dbReference type="InterPro" id="IPR052175">
    <property type="entry name" value="ComplexI-like_HydComp"/>
</dbReference>
<proteinExistence type="predicted"/>
<dbReference type="GO" id="GO:0016491">
    <property type="term" value="F:oxidoreductase activity"/>
    <property type="evidence" value="ECO:0007669"/>
    <property type="project" value="UniProtKB-KW"/>
</dbReference>
<dbReference type="PANTHER" id="PTHR42682">
    <property type="entry name" value="HYDROGENASE-4 COMPONENT F"/>
    <property type="match status" value="1"/>
</dbReference>
<keyword evidence="3 7" id="KW-0812">Transmembrane</keyword>